<evidence type="ECO:0000256" key="2">
    <source>
        <dbReference type="ARBA" id="ARBA00022692"/>
    </source>
</evidence>
<dbReference type="PANTHER" id="PTHR47704">
    <property type="entry name" value="POTASSIUM TRANSPORTER KIMA"/>
    <property type="match status" value="1"/>
</dbReference>
<keyword evidence="4 6" id="KW-0472">Membrane</keyword>
<evidence type="ECO:0000256" key="6">
    <source>
        <dbReference type="SAM" id="Phobius"/>
    </source>
</evidence>
<organism evidence="7 8">
    <name type="scientific">Planotetraspora kaengkrachanensis</name>
    <dbReference type="NCBI Taxonomy" id="575193"/>
    <lineage>
        <taxon>Bacteria</taxon>
        <taxon>Bacillati</taxon>
        <taxon>Actinomycetota</taxon>
        <taxon>Actinomycetes</taxon>
        <taxon>Streptosporangiales</taxon>
        <taxon>Streptosporangiaceae</taxon>
        <taxon>Planotetraspora</taxon>
    </lineage>
</organism>
<reference evidence="7 8" key="1">
    <citation type="submission" date="2021-01" db="EMBL/GenBank/DDBJ databases">
        <title>Whole genome shotgun sequence of Planotetraspora kaengkrachanensis NBRC 104272.</title>
        <authorList>
            <person name="Komaki H."/>
            <person name="Tamura T."/>
        </authorList>
    </citation>
    <scope>NUCLEOTIDE SEQUENCE [LARGE SCALE GENOMIC DNA]</scope>
    <source>
        <strain evidence="7 8">NBRC 104272</strain>
    </source>
</reference>
<accession>A0A8J3PZD4</accession>
<feature type="region of interest" description="Disordered" evidence="5">
    <location>
        <begin position="603"/>
        <end position="624"/>
    </location>
</feature>
<evidence type="ECO:0000256" key="5">
    <source>
        <dbReference type="SAM" id="MobiDB-lite"/>
    </source>
</evidence>
<dbReference type="Gene3D" id="1.20.1740.10">
    <property type="entry name" value="Amino acid/polyamine transporter I"/>
    <property type="match status" value="1"/>
</dbReference>
<dbReference type="AlphaFoldDB" id="A0A8J3PZD4"/>
<protein>
    <submittedName>
        <fullName evidence="7">Putative amino acid permease</fullName>
    </submittedName>
</protein>
<feature type="transmembrane region" description="Helical" evidence="6">
    <location>
        <begin position="139"/>
        <end position="157"/>
    </location>
</feature>
<feature type="transmembrane region" description="Helical" evidence="6">
    <location>
        <begin position="209"/>
        <end position="232"/>
    </location>
</feature>
<dbReference type="InterPro" id="IPR002293">
    <property type="entry name" value="AA/rel_permease1"/>
</dbReference>
<evidence type="ECO:0000313" key="7">
    <source>
        <dbReference type="EMBL" id="GIG83929.1"/>
    </source>
</evidence>
<evidence type="ECO:0000256" key="1">
    <source>
        <dbReference type="ARBA" id="ARBA00004141"/>
    </source>
</evidence>
<sequence>MSAVASPPAVPAARESDGERHRLTVIGGLAALSLDAMASVAYGPEAIVVVLALAGGAGLGFALPVTLGIALLLAVLTLSYRQVIAAFPQGGGAYGVAKTHLGPRAGLLAGASLIVDYVLNVAVSVAAGVAALTSAFPGLVPYTVWLCLAVLALVTAVNLRGIAHSARAFVAPTAVFVGAILLVIVAGLLRDAPATAVEHAAQAGNLKAVGVLLLLKAFANGCASLTGVEAIANAVPSFRAPRVRRAQNAEVALGALLAVMLIGIAVLIGKFAIAPVDGMTVLAQVSRASVGDGPLFYLVQFATVVLLALAANTSFGGLPVLARLLAQDNNLPHLFAVRADRNVHRYGIAFLAVTSAALLVAAHGEMNLLVPLFAVGVFVGFTLSQAGMVRHWMTDRPDGWRGRAALNGFGALLTAVAAVVVAVSKFTEGGWLIVVALPLIVLLMRRINRSYALIGKRLELGRTPVPPRPRRSLVVVPVQQVNRLTRDALSAALSLGDRVVAVHISHPENEEGSRRFGEDWGRWAPDVELVRLFDAHWRLDEPLVGYLGSVPEAHVFVLIAEVEPEHVWQRLLQNQRGAVLARALRRRTDVVVCRMRFRVGGPAEEQAQQMGRETEGDRRGKKAR</sequence>
<feature type="transmembrane region" description="Helical" evidence="6">
    <location>
        <begin position="107"/>
        <end position="133"/>
    </location>
</feature>
<feature type="transmembrane region" description="Helical" evidence="6">
    <location>
        <begin position="48"/>
        <end position="76"/>
    </location>
</feature>
<feature type="transmembrane region" description="Helical" evidence="6">
    <location>
        <begin position="253"/>
        <end position="275"/>
    </location>
</feature>
<dbReference type="Pfam" id="PF13520">
    <property type="entry name" value="AA_permease_2"/>
    <property type="match status" value="1"/>
</dbReference>
<feature type="transmembrane region" description="Helical" evidence="6">
    <location>
        <begin position="404"/>
        <end position="423"/>
    </location>
</feature>
<feature type="transmembrane region" description="Helical" evidence="6">
    <location>
        <begin position="295"/>
        <end position="322"/>
    </location>
</feature>
<feature type="transmembrane region" description="Helical" evidence="6">
    <location>
        <begin position="429"/>
        <end position="447"/>
    </location>
</feature>
<evidence type="ECO:0000313" key="8">
    <source>
        <dbReference type="Proteomes" id="UP000630097"/>
    </source>
</evidence>
<feature type="transmembrane region" description="Helical" evidence="6">
    <location>
        <begin position="169"/>
        <end position="189"/>
    </location>
</feature>
<dbReference type="InterPro" id="IPR053153">
    <property type="entry name" value="APC_K+_Transporter"/>
</dbReference>
<evidence type="ECO:0000256" key="4">
    <source>
        <dbReference type="ARBA" id="ARBA00023136"/>
    </source>
</evidence>
<dbReference type="GO" id="GO:0016020">
    <property type="term" value="C:membrane"/>
    <property type="evidence" value="ECO:0007669"/>
    <property type="project" value="UniProtKB-SubCell"/>
</dbReference>
<comment type="subcellular location">
    <subcellularLocation>
        <location evidence="1">Membrane</location>
        <topology evidence="1">Multi-pass membrane protein</topology>
    </subcellularLocation>
</comment>
<keyword evidence="3 6" id="KW-1133">Transmembrane helix</keyword>
<dbReference type="PANTHER" id="PTHR47704:SF1">
    <property type="entry name" value="POTASSIUM TRANSPORTER KIMA"/>
    <property type="match status" value="1"/>
</dbReference>
<keyword evidence="8" id="KW-1185">Reference proteome</keyword>
<comment type="caution">
    <text evidence="7">The sequence shown here is derived from an EMBL/GenBank/DDBJ whole genome shotgun (WGS) entry which is preliminary data.</text>
</comment>
<dbReference type="GO" id="GO:0022857">
    <property type="term" value="F:transmembrane transporter activity"/>
    <property type="evidence" value="ECO:0007669"/>
    <property type="project" value="InterPro"/>
</dbReference>
<dbReference type="EMBL" id="BONV01000045">
    <property type="protein sequence ID" value="GIG83929.1"/>
    <property type="molecule type" value="Genomic_DNA"/>
</dbReference>
<evidence type="ECO:0000256" key="3">
    <source>
        <dbReference type="ARBA" id="ARBA00022989"/>
    </source>
</evidence>
<dbReference type="Proteomes" id="UP000630097">
    <property type="component" value="Unassembled WGS sequence"/>
</dbReference>
<name>A0A8J3PZD4_9ACTN</name>
<dbReference type="RefSeq" id="WP_203887224.1">
    <property type="nucleotide sequence ID" value="NZ_BAABHH010000030.1"/>
</dbReference>
<feature type="transmembrane region" description="Helical" evidence="6">
    <location>
        <begin position="343"/>
        <end position="362"/>
    </location>
</feature>
<feature type="transmembrane region" description="Helical" evidence="6">
    <location>
        <begin position="368"/>
        <end position="392"/>
    </location>
</feature>
<keyword evidence="2 6" id="KW-0812">Transmembrane</keyword>
<gene>
    <name evidence="7" type="ORF">Pka01_70560</name>
</gene>
<proteinExistence type="predicted"/>